<dbReference type="Proteomes" id="UP000018888">
    <property type="component" value="Unassembled WGS sequence"/>
</dbReference>
<keyword evidence="2" id="KW-1185">Reference proteome</keyword>
<dbReference type="AlphaFoldDB" id="A0A2P4P6C2"/>
<proteinExistence type="predicted"/>
<comment type="caution">
    <text evidence="1">The sequence shown here is derived from an EMBL/GenBank/DDBJ whole genome shotgun (WGS) entry which is preliminary data.</text>
</comment>
<sequence length="58" mass="7256">MSLKQETIHIFLFQWFAIKALRRVGRYHRHQFLFIIANHFRKGIICFHIHQWFLMILC</sequence>
<reference evidence="1 2" key="1">
    <citation type="journal article" date="2013" name="Proc. Natl. Acad. Sci. U.S.A.">
        <title>Genome of an arbuscular mycorrhizal fungus provides insight into the oldest plant symbiosis.</title>
        <authorList>
            <person name="Tisserant E."/>
            <person name="Malbreil M."/>
            <person name="Kuo A."/>
            <person name="Kohler A."/>
            <person name="Symeonidi A."/>
            <person name="Balestrini R."/>
            <person name="Charron P."/>
            <person name="Duensing N."/>
            <person name="Frei Dit Frey N."/>
            <person name="Gianinazzi-Pearson V."/>
            <person name="Gilbert L.B."/>
            <person name="Handa Y."/>
            <person name="Herr J.R."/>
            <person name="Hijri M."/>
            <person name="Koul R."/>
            <person name="Kawaguchi M."/>
            <person name="Krajinski F."/>
            <person name="Lammers P.J."/>
            <person name="Masclaux F.G."/>
            <person name="Murat C."/>
            <person name="Morin E."/>
            <person name="Ndikumana S."/>
            <person name="Pagni M."/>
            <person name="Petitpierre D."/>
            <person name="Requena N."/>
            <person name="Rosikiewicz P."/>
            <person name="Riley R."/>
            <person name="Saito K."/>
            <person name="San Clemente H."/>
            <person name="Shapiro H."/>
            <person name="van Tuinen D."/>
            <person name="Becard G."/>
            <person name="Bonfante P."/>
            <person name="Paszkowski U."/>
            <person name="Shachar-Hill Y.Y."/>
            <person name="Tuskan G.A."/>
            <person name="Young P.W."/>
            <person name="Sanders I.R."/>
            <person name="Henrissat B."/>
            <person name="Rensing S.A."/>
            <person name="Grigoriev I.V."/>
            <person name="Corradi N."/>
            <person name="Roux C."/>
            <person name="Martin F."/>
        </authorList>
    </citation>
    <scope>NUCLEOTIDE SEQUENCE [LARGE SCALE GENOMIC DNA]</scope>
    <source>
        <strain evidence="1 2">DAOM 197198</strain>
    </source>
</reference>
<reference evidence="1 2" key="2">
    <citation type="journal article" date="2018" name="New Phytol.">
        <title>High intraspecific genome diversity in the model arbuscular mycorrhizal symbiont Rhizophagus irregularis.</title>
        <authorList>
            <person name="Chen E.C.H."/>
            <person name="Morin E."/>
            <person name="Beaudet D."/>
            <person name="Noel J."/>
            <person name="Yildirir G."/>
            <person name="Ndikumana S."/>
            <person name="Charron P."/>
            <person name="St-Onge C."/>
            <person name="Giorgi J."/>
            <person name="Kruger M."/>
            <person name="Marton T."/>
            <person name="Ropars J."/>
            <person name="Grigoriev I.V."/>
            <person name="Hainaut M."/>
            <person name="Henrissat B."/>
            <person name="Roux C."/>
            <person name="Martin F."/>
            <person name="Corradi N."/>
        </authorList>
    </citation>
    <scope>NUCLEOTIDE SEQUENCE [LARGE SCALE GENOMIC DNA]</scope>
    <source>
        <strain evidence="1 2">DAOM 197198</strain>
    </source>
</reference>
<evidence type="ECO:0000313" key="2">
    <source>
        <dbReference type="Proteomes" id="UP000018888"/>
    </source>
</evidence>
<organism evidence="1 2">
    <name type="scientific">Rhizophagus irregularis (strain DAOM 181602 / DAOM 197198 / MUCL 43194)</name>
    <name type="common">Arbuscular mycorrhizal fungus</name>
    <name type="synonym">Glomus intraradices</name>
    <dbReference type="NCBI Taxonomy" id="747089"/>
    <lineage>
        <taxon>Eukaryota</taxon>
        <taxon>Fungi</taxon>
        <taxon>Fungi incertae sedis</taxon>
        <taxon>Mucoromycota</taxon>
        <taxon>Glomeromycotina</taxon>
        <taxon>Glomeromycetes</taxon>
        <taxon>Glomerales</taxon>
        <taxon>Glomeraceae</taxon>
        <taxon>Rhizophagus</taxon>
    </lineage>
</organism>
<evidence type="ECO:0000313" key="1">
    <source>
        <dbReference type="EMBL" id="POG60907.1"/>
    </source>
</evidence>
<feature type="non-terminal residue" evidence="1">
    <location>
        <position position="58"/>
    </location>
</feature>
<dbReference type="EMBL" id="AUPC02000364">
    <property type="protein sequence ID" value="POG60907.1"/>
    <property type="molecule type" value="Genomic_DNA"/>
</dbReference>
<name>A0A2P4P6C2_RHIID</name>
<protein>
    <submittedName>
        <fullName evidence="1">Uncharacterized protein</fullName>
    </submittedName>
</protein>
<gene>
    <name evidence="1" type="ORF">GLOIN_2v1708753</name>
</gene>
<accession>A0A2P4P6C2</accession>